<proteinExistence type="inferred from homology"/>
<keyword evidence="3" id="KW-0560">Oxidoreductase</keyword>
<dbReference type="InterPro" id="IPR020904">
    <property type="entry name" value="Sc_DH/Rdtase_CS"/>
</dbReference>
<evidence type="ECO:0000256" key="3">
    <source>
        <dbReference type="ARBA" id="ARBA00023002"/>
    </source>
</evidence>
<dbReference type="SMART" id="SM00822">
    <property type="entry name" value="PKS_KR"/>
    <property type="match status" value="1"/>
</dbReference>
<dbReference type="InterPro" id="IPR057326">
    <property type="entry name" value="KR_dom"/>
</dbReference>
<evidence type="ECO:0000313" key="6">
    <source>
        <dbReference type="Proteomes" id="UP001174694"/>
    </source>
</evidence>
<evidence type="ECO:0000313" key="5">
    <source>
        <dbReference type="EMBL" id="KAJ9150895.1"/>
    </source>
</evidence>
<dbReference type="InterPro" id="IPR036291">
    <property type="entry name" value="NAD(P)-bd_dom_sf"/>
</dbReference>
<evidence type="ECO:0000256" key="2">
    <source>
        <dbReference type="ARBA" id="ARBA00022857"/>
    </source>
</evidence>
<feature type="domain" description="Ketoreductase" evidence="4">
    <location>
        <begin position="27"/>
        <end position="218"/>
    </location>
</feature>
<evidence type="ECO:0000256" key="1">
    <source>
        <dbReference type="ARBA" id="ARBA00006484"/>
    </source>
</evidence>
<dbReference type="PANTHER" id="PTHR43008:SF4">
    <property type="entry name" value="CHAIN DEHYDROGENASE, PUTATIVE (AFU_ORTHOLOGUE AFUA_4G08710)-RELATED"/>
    <property type="match status" value="1"/>
</dbReference>
<dbReference type="PANTHER" id="PTHR43008">
    <property type="entry name" value="BENZIL REDUCTASE"/>
    <property type="match status" value="1"/>
</dbReference>
<comment type="caution">
    <text evidence="5">The sequence shown here is derived from an EMBL/GenBank/DDBJ whole genome shotgun (WGS) entry which is preliminary data.</text>
</comment>
<name>A0AA38RML2_9PEZI</name>
<dbReference type="PROSITE" id="PS00061">
    <property type="entry name" value="ADH_SHORT"/>
    <property type="match status" value="1"/>
</dbReference>
<keyword evidence="6" id="KW-1185">Reference proteome</keyword>
<dbReference type="InterPro" id="IPR002347">
    <property type="entry name" value="SDR_fam"/>
</dbReference>
<dbReference type="AlphaFoldDB" id="A0AA38RML2"/>
<gene>
    <name evidence="5" type="ORF">NKR23_g3504</name>
</gene>
<dbReference type="Gene3D" id="3.40.50.720">
    <property type="entry name" value="NAD(P)-binding Rossmann-like Domain"/>
    <property type="match status" value="1"/>
</dbReference>
<reference evidence="5" key="1">
    <citation type="submission" date="2022-07" db="EMBL/GenBank/DDBJ databases">
        <title>Fungi with potential for degradation of polypropylene.</title>
        <authorList>
            <person name="Gostincar C."/>
        </authorList>
    </citation>
    <scope>NUCLEOTIDE SEQUENCE</scope>
    <source>
        <strain evidence="5">EXF-13308</strain>
    </source>
</reference>
<comment type="similarity">
    <text evidence="1">Belongs to the short-chain dehydrogenases/reductases (SDR) family.</text>
</comment>
<dbReference type="Pfam" id="PF13561">
    <property type="entry name" value="adh_short_C2"/>
    <property type="match status" value="1"/>
</dbReference>
<dbReference type="GO" id="GO:0050664">
    <property type="term" value="F:oxidoreductase activity, acting on NAD(P)H, oxygen as acceptor"/>
    <property type="evidence" value="ECO:0007669"/>
    <property type="project" value="TreeGrafter"/>
</dbReference>
<dbReference type="PRINTS" id="PR00080">
    <property type="entry name" value="SDRFAMILY"/>
</dbReference>
<dbReference type="GO" id="GO:0016616">
    <property type="term" value="F:oxidoreductase activity, acting on the CH-OH group of donors, NAD or NADP as acceptor"/>
    <property type="evidence" value="ECO:0007669"/>
    <property type="project" value="UniProtKB-ARBA"/>
</dbReference>
<organism evidence="5 6">
    <name type="scientific">Pleurostoma richardsiae</name>
    <dbReference type="NCBI Taxonomy" id="41990"/>
    <lineage>
        <taxon>Eukaryota</taxon>
        <taxon>Fungi</taxon>
        <taxon>Dikarya</taxon>
        <taxon>Ascomycota</taxon>
        <taxon>Pezizomycotina</taxon>
        <taxon>Sordariomycetes</taxon>
        <taxon>Sordariomycetidae</taxon>
        <taxon>Calosphaeriales</taxon>
        <taxon>Pleurostomataceae</taxon>
        <taxon>Pleurostoma</taxon>
    </lineage>
</organism>
<dbReference type="EMBL" id="JANBVO010000007">
    <property type="protein sequence ID" value="KAJ9150895.1"/>
    <property type="molecule type" value="Genomic_DNA"/>
</dbReference>
<dbReference type="Proteomes" id="UP001174694">
    <property type="component" value="Unassembled WGS sequence"/>
</dbReference>
<keyword evidence="2" id="KW-0521">NADP</keyword>
<accession>A0AA38RML2</accession>
<sequence length="282" mass="29789">MAPIPETNGTAPSQTDDALSLFSLSARTIIVTGATGGMGLSVIKAILQAGADVIAIDREESPKSVSWDDVQATADKTGTSLSYWNCDISDLDTTYASFEKAVSIARFPLRGLVNCAGIGIIGPSISFPIATAKRIIDVNLVGTLVCAQAAARLVEKHSLSASFVFIASMSGYIVNKGTPNAAYAASKAGVQQLTRNLASEWGHREDGPSIRVNSVSPGVIRTPMTAGVLSMSNFDQMWTEESMLKRLSVPDDYRGPVIFLLSDASSYVTGADLLVDGGYTKW</sequence>
<evidence type="ECO:0000259" key="4">
    <source>
        <dbReference type="SMART" id="SM00822"/>
    </source>
</evidence>
<dbReference type="SUPFAM" id="SSF51735">
    <property type="entry name" value="NAD(P)-binding Rossmann-fold domains"/>
    <property type="match status" value="1"/>
</dbReference>
<dbReference type="PRINTS" id="PR00081">
    <property type="entry name" value="GDHRDH"/>
</dbReference>
<protein>
    <submittedName>
        <fullName evidence="5">Gluconate 5-dehydrogenase</fullName>
    </submittedName>
</protein>